<evidence type="ECO:0000313" key="13">
    <source>
        <dbReference type="EMBL" id="BEP29286.1"/>
    </source>
</evidence>
<keyword evidence="8" id="KW-0067">ATP-binding</keyword>
<dbReference type="PROSITE" id="PS00108">
    <property type="entry name" value="PROTEIN_KINASE_ST"/>
    <property type="match status" value="1"/>
</dbReference>
<evidence type="ECO:0000256" key="4">
    <source>
        <dbReference type="ARBA" id="ARBA00022679"/>
    </source>
</evidence>
<evidence type="ECO:0000256" key="9">
    <source>
        <dbReference type="ARBA" id="ARBA00047899"/>
    </source>
</evidence>
<name>A0AAU9EPK5_9FIRM</name>
<dbReference type="Pfam" id="PF00069">
    <property type="entry name" value="Pkinase"/>
    <property type="match status" value="1"/>
</dbReference>
<evidence type="ECO:0000259" key="12">
    <source>
        <dbReference type="PROSITE" id="PS50011"/>
    </source>
</evidence>
<evidence type="ECO:0000256" key="3">
    <source>
        <dbReference type="ARBA" id="ARBA00022614"/>
    </source>
</evidence>
<dbReference type="InterPro" id="IPR008271">
    <property type="entry name" value="Ser/Thr_kinase_AS"/>
</dbReference>
<keyword evidence="5" id="KW-0677">Repeat</keyword>
<dbReference type="EMBL" id="AP028654">
    <property type="protein sequence ID" value="BEP29286.1"/>
    <property type="molecule type" value="Genomic_DNA"/>
</dbReference>
<dbReference type="Proteomes" id="UP001321786">
    <property type="component" value="Chromosome"/>
</dbReference>
<evidence type="ECO:0000256" key="11">
    <source>
        <dbReference type="SAM" id="Phobius"/>
    </source>
</evidence>
<dbReference type="EC" id="2.7.11.1" evidence="1"/>
<dbReference type="InterPro" id="IPR011009">
    <property type="entry name" value="Kinase-like_dom_sf"/>
</dbReference>
<keyword evidence="11" id="KW-1133">Transmembrane helix</keyword>
<dbReference type="Gene3D" id="3.80.10.10">
    <property type="entry name" value="Ribonuclease Inhibitor"/>
    <property type="match status" value="1"/>
</dbReference>
<dbReference type="InterPro" id="IPR001611">
    <property type="entry name" value="Leu-rich_rpt"/>
</dbReference>
<evidence type="ECO:0000256" key="7">
    <source>
        <dbReference type="ARBA" id="ARBA00022777"/>
    </source>
</evidence>
<sequence length="960" mass="110672">MEKENLIDEFESRYPNVGVFEEKYNILETLSRTKYSNVYKVIDNNGAFFACKEVSINESELVKEYKILNKLAHDALPKVYEIIESIDSTYIIMEFIDGLTIEDAVKKDRRINLEDSIQIMLKVIDVVSYLHKNKVIHRDLKPQNIMITKDKKVKLIDFNAARTICEGKTNNSDTIISGTRGYAAPEQYGFSQTTFKSDIFSLGCTFFYMLSGELLYDSSLGNKLDTALMPIKVKKFIKKSTAFNPNDRYKNLDEFRKKLYDLSENTTKKNSNKIIFTLLITFVLFGGIFTVFILNNFSDSNENQSIKNNDIKIIEKEKTEVTKEVINSPYIINGMPYKFEESKIINKELYVGFNEFMKVMGFNSTSDDGDIQFFDNRATVINIMEGTNNYSFVNPFSNGAFDSEYAYKLINGKKYISLNFIVSITASTMRNKDNQIIIESYDYDGNKYSNRIDKLKEKYPLLVNAFERNLNTSYFEYSNFNINFLDEDYKSSVEKRIDRKMDTYYQKTRYNSFEEEKNYQIAIIGDKQYFTLLTGENPGNSWGGDIYDYEVPSYIDKLDLSEIPIEVYKNQVNKFDELLLKDISNCINNIKKYSEGENTVFEISINDSVPNLSSLYLYRSAHNGNNGGIILNESNYKDFVVKITVDKTGILIRKEIDARIDLKSIQTNHHVEHFVKLDSKYKNYGSELGVHINSEKKTNTVKVTIYELEEVNKYENNEGQLKDTNKDATNEEDSIITVDLDVVHFEDKAFEKLVRRILGIGSDVPLTKLNLDTITYINVIGNRIYDRNEEFSYAIGNLDLGEDYVDGTFYKGDQYKKIKRGEIKSLKDLKYLTNCEEVVILKNRITDVSGFRDDIAYKNVDFTDNYIKDITPLRGKNILVIALTANDIKDITPLSSTIKNLYGLYMGYNELTNVELLKRGSNLTTLELNNNLIENIIPLENIGSIQDSLEDVYKGNPGLH</sequence>
<evidence type="ECO:0000256" key="1">
    <source>
        <dbReference type="ARBA" id="ARBA00012513"/>
    </source>
</evidence>
<dbReference type="AlphaFoldDB" id="A0AAU9EPK5"/>
<dbReference type="PROSITE" id="PS51450">
    <property type="entry name" value="LRR"/>
    <property type="match status" value="1"/>
</dbReference>
<organism evidence="13 14">
    <name type="scientific">Helicovermis profundi</name>
    <dbReference type="NCBI Taxonomy" id="3065157"/>
    <lineage>
        <taxon>Bacteria</taxon>
        <taxon>Bacillati</taxon>
        <taxon>Bacillota</taxon>
        <taxon>Clostridia</taxon>
        <taxon>Helicovermis</taxon>
    </lineage>
</organism>
<reference evidence="13 14" key="1">
    <citation type="submission" date="2023-08" db="EMBL/GenBank/DDBJ databases">
        <title>Helicovermis profunda gen. nov., sp. nov., a novel mesophilic, fermentative bacterium within the Bacillota from a deep-sea hydrothermal vent chimney.</title>
        <authorList>
            <person name="Miyazaki U."/>
            <person name="Mizutani D."/>
            <person name="Hashimoto Y."/>
            <person name="Tame A."/>
            <person name="Sawayama S."/>
            <person name="Miyazaki J."/>
            <person name="Takai K."/>
            <person name="Nakagawa S."/>
        </authorList>
    </citation>
    <scope>NUCLEOTIDE SEQUENCE [LARGE SCALE GENOMIC DNA]</scope>
    <source>
        <strain evidence="13 14">S502</strain>
    </source>
</reference>
<dbReference type="GO" id="GO:0004674">
    <property type="term" value="F:protein serine/threonine kinase activity"/>
    <property type="evidence" value="ECO:0007669"/>
    <property type="project" value="UniProtKB-KW"/>
</dbReference>
<evidence type="ECO:0000256" key="5">
    <source>
        <dbReference type="ARBA" id="ARBA00022737"/>
    </source>
</evidence>
<dbReference type="SMART" id="SM00220">
    <property type="entry name" value="S_TKc"/>
    <property type="match status" value="1"/>
</dbReference>
<dbReference type="RefSeq" id="WP_338534931.1">
    <property type="nucleotide sequence ID" value="NZ_AP028654.1"/>
</dbReference>
<gene>
    <name evidence="13" type="ORF">HLPR_16170</name>
</gene>
<feature type="domain" description="Protein kinase" evidence="12">
    <location>
        <begin position="24"/>
        <end position="260"/>
    </location>
</feature>
<evidence type="ECO:0000256" key="8">
    <source>
        <dbReference type="ARBA" id="ARBA00022840"/>
    </source>
</evidence>
<keyword evidence="4" id="KW-0808">Transferase</keyword>
<dbReference type="PROSITE" id="PS50011">
    <property type="entry name" value="PROTEIN_KINASE_DOM"/>
    <property type="match status" value="1"/>
</dbReference>
<keyword evidence="7" id="KW-0418">Kinase</keyword>
<keyword evidence="11" id="KW-0812">Transmembrane</keyword>
<dbReference type="SUPFAM" id="SSF52075">
    <property type="entry name" value="Outer arm dynein light chain 1"/>
    <property type="match status" value="1"/>
</dbReference>
<comment type="catalytic activity">
    <reaction evidence="9">
        <text>L-threonyl-[protein] + ATP = O-phospho-L-threonyl-[protein] + ADP + H(+)</text>
        <dbReference type="Rhea" id="RHEA:46608"/>
        <dbReference type="Rhea" id="RHEA-COMP:11060"/>
        <dbReference type="Rhea" id="RHEA-COMP:11605"/>
        <dbReference type="ChEBI" id="CHEBI:15378"/>
        <dbReference type="ChEBI" id="CHEBI:30013"/>
        <dbReference type="ChEBI" id="CHEBI:30616"/>
        <dbReference type="ChEBI" id="CHEBI:61977"/>
        <dbReference type="ChEBI" id="CHEBI:456216"/>
        <dbReference type="EC" id="2.7.11.1"/>
    </reaction>
</comment>
<dbReference type="KEGG" id="hprf:HLPR_16170"/>
<evidence type="ECO:0000256" key="2">
    <source>
        <dbReference type="ARBA" id="ARBA00022527"/>
    </source>
</evidence>
<keyword evidence="2" id="KW-0723">Serine/threonine-protein kinase</keyword>
<protein>
    <recommendedName>
        <fullName evidence="1">non-specific serine/threonine protein kinase</fullName>
        <ecNumber evidence="1">2.7.11.1</ecNumber>
    </recommendedName>
</protein>
<dbReference type="InterPro" id="IPR000719">
    <property type="entry name" value="Prot_kinase_dom"/>
</dbReference>
<dbReference type="InterPro" id="IPR032675">
    <property type="entry name" value="LRR_dom_sf"/>
</dbReference>
<keyword evidence="11" id="KW-0472">Membrane</keyword>
<keyword evidence="14" id="KW-1185">Reference proteome</keyword>
<dbReference type="Gene3D" id="1.10.510.10">
    <property type="entry name" value="Transferase(Phosphotransferase) domain 1"/>
    <property type="match status" value="1"/>
</dbReference>
<dbReference type="PANTHER" id="PTHR24363">
    <property type="entry name" value="SERINE/THREONINE PROTEIN KINASE"/>
    <property type="match status" value="1"/>
</dbReference>
<dbReference type="CDD" id="cd14014">
    <property type="entry name" value="STKc_PknB_like"/>
    <property type="match status" value="1"/>
</dbReference>
<keyword evidence="6" id="KW-0547">Nucleotide-binding</keyword>
<evidence type="ECO:0000256" key="6">
    <source>
        <dbReference type="ARBA" id="ARBA00022741"/>
    </source>
</evidence>
<evidence type="ECO:0000313" key="14">
    <source>
        <dbReference type="Proteomes" id="UP001321786"/>
    </source>
</evidence>
<comment type="catalytic activity">
    <reaction evidence="10">
        <text>L-seryl-[protein] + ATP = O-phospho-L-seryl-[protein] + ADP + H(+)</text>
        <dbReference type="Rhea" id="RHEA:17989"/>
        <dbReference type="Rhea" id="RHEA-COMP:9863"/>
        <dbReference type="Rhea" id="RHEA-COMP:11604"/>
        <dbReference type="ChEBI" id="CHEBI:15378"/>
        <dbReference type="ChEBI" id="CHEBI:29999"/>
        <dbReference type="ChEBI" id="CHEBI:30616"/>
        <dbReference type="ChEBI" id="CHEBI:83421"/>
        <dbReference type="ChEBI" id="CHEBI:456216"/>
        <dbReference type="EC" id="2.7.11.1"/>
    </reaction>
</comment>
<dbReference type="PANTHER" id="PTHR24363:SF0">
    <property type="entry name" value="SERINE_THREONINE KINASE LIKE DOMAIN CONTAINING 1"/>
    <property type="match status" value="1"/>
</dbReference>
<dbReference type="SUPFAM" id="SSF56112">
    <property type="entry name" value="Protein kinase-like (PK-like)"/>
    <property type="match status" value="1"/>
</dbReference>
<dbReference type="GO" id="GO:0005524">
    <property type="term" value="F:ATP binding"/>
    <property type="evidence" value="ECO:0007669"/>
    <property type="project" value="UniProtKB-KW"/>
</dbReference>
<feature type="transmembrane region" description="Helical" evidence="11">
    <location>
        <begin position="274"/>
        <end position="294"/>
    </location>
</feature>
<keyword evidence="3" id="KW-0433">Leucine-rich repeat</keyword>
<accession>A0AAU9EPK5</accession>
<evidence type="ECO:0000256" key="10">
    <source>
        <dbReference type="ARBA" id="ARBA00048679"/>
    </source>
</evidence>
<proteinExistence type="predicted"/>